<keyword evidence="1" id="KW-0812">Transmembrane</keyword>
<reference evidence="2" key="1">
    <citation type="journal article" date="2014" name="Int. J. Syst. Evol. Microbiol.">
        <title>Complete genome sequence of Corynebacterium casei LMG S-19264T (=DSM 44701T), isolated from a smear-ripened cheese.</title>
        <authorList>
            <consortium name="US DOE Joint Genome Institute (JGI-PGF)"/>
            <person name="Walter F."/>
            <person name="Albersmeier A."/>
            <person name="Kalinowski J."/>
            <person name="Ruckert C."/>
        </authorList>
    </citation>
    <scope>NUCLEOTIDE SEQUENCE</scope>
    <source>
        <strain evidence="2">CGMCC 4.7272</strain>
    </source>
</reference>
<dbReference type="PANTHER" id="PTHR42305">
    <property type="entry name" value="MEMBRANE PROTEIN RV1733C-RELATED"/>
    <property type="match status" value="1"/>
</dbReference>
<accession>A0A917NYZ9</accession>
<comment type="caution">
    <text evidence="2">The sequence shown here is derived from an EMBL/GenBank/DDBJ whole genome shotgun (WGS) entry which is preliminary data.</text>
</comment>
<dbReference type="AlphaFoldDB" id="A0A917NYZ9"/>
<organism evidence="2 3">
    <name type="scientific">Streptomyces lacrimifluminis</name>
    <dbReference type="NCBI Taxonomy" id="1500077"/>
    <lineage>
        <taxon>Bacteria</taxon>
        <taxon>Bacillati</taxon>
        <taxon>Actinomycetota</taxon>
        <taxon>Actinomycetes</taxon>
        <taxon>Kitasatosporales</taxon>
        <taxon>Streptomycetaceae</taxon>
        <taxon>Streptomyces</taxon>
    </lineage>
</organism>
<keyword evidence="3" id="KW-1185">Reference proteome</keyword>
<proteinExistence type="predicted"/>
<dbReference type="PANTHER" id="PTHR42305:SF1">
    <property type="entry name" value="MEMBRANE PROTEIN RV1733C-RELATED"/>
    <property type="match status" value="1"/>
</dbReference>
<keyword evidence="1" id="KW-1133">Transmembrane helix</keyword>
<dbReference type="Proteomes" id="UP000625682">
    <property type="component" value="Unassembled WGS sequence"/>
</dbReference>
<protein>
    <submittedName>
        <fullName evidence="2">Uncharacterized protein</fullName>
    </submittedName>
</protein>
<feature type="transmembrane region" description="Helical" evidence="1">
    <location>
        <begin position="36"/>
        <end position="57"/>
    </location>
</feature>
<evidence type="ECO:0000256" key="1">
    <source>
        <dbReference type="SAM" id="Phobius"/>
    </source>
</evidence>
<reference evidence="2" key="2">
    <citation type="submission" date="2020-09" db="EMBL/GenBank/DDBJ databases">
        <authorList>
            <person name="Sun Q."/>
            <person name="Zhou Y."/>
        </authorList>
    </citation>
    <scope>NUCLEOTIDE SEQUENCE</scope>
    <source>
        <strain evidence="2">CGMCC 4.7272</strain>
    </source>
</reference>
<dbReference type="EMBL" id="BMMU01000014">
    <property type="protein sequence ID" value="GGJ42262.1"/>
    <property type="molecule type" value="Genomic_DNA"/>
</dbReference>
<evidence type="ECO:0000313" key="3">
    <source>
        <dbReference type="Proteomes" id="UP000625682"/>
    </source>
</evidence>
<keyword evidence="1" id="KW-0472">Membrane</keyword>
<evidence type="ECO:0000313" key="2">
    <source>
        <dbReference type="EMBL" id="GGJ42262.1"/>
    </source>
</evidence>
<name>A0A917NYZ9_9ACTN</name>
<dbReference type="InterPro" id="IPR039708">
    <property type="entry name" value="MT1774/Rv1733c-like"/>
</dbReference>
<gene>
    <name evidence="2" type="ORF">GCM10012282_43780</name>
</gene>
<dbReference type="RefSeq" id="WP_373287269.1">
    <property type="nucleotide sequence ID" value="NZ_BAABER010000027.1"/>
</dbReference>
<sequence>MDRAIPPAHPPEELPRVLLWRWRRNPLRRRTDLAQAWITLALFLTVPAATPAAVILVGDPPQQSQQRLSLRLRQTIEALREHRIRHLMTRLRQPLANSE</sequence>